<keyword evidence="3" id="KW-0378">Hydrolase</keyword>
<keyword evidence="1" id="KW-0732">Signal</keyword>
<dbReference type="NCBIfam" id="TIGR03296">
    <property type="entry name" value="M6dom_TIGR03296"/>
    <property type="match status" value="1"/>
</dbReference>
<sequence>MKSYLKIFILSVVFLSSHQSIGAIPAYPYPVTITQPDGSSITLRQHGDEFMNYVTTEDGYTVIKNKKGFYVYAQEGNGSLIPSNYTARDELQRSPTEKSFLNGISKYIHPPFTHISKEAANKAYTRNGLLQKDVDFDYSKFKGLIILVEFSDRKFEHEDAKDRFTAMVNQRNYTDNGSTGSVNDYFYDNSMGKFSPTFNVVGPVGINYRQTDARQTENAHQLAQAACIAADELVNYKDYDLNGDNQVDMIYFIFAGAGSNFAGNNTNYLWPHASSLPSNFTLDNVTFGRYACSVELNGLEGSHVQDGIGTIVHEFSHVLGLKDYYDTDYSSSGGESEHPNTWSVMASGSYFNKSKTPCGYSLYERYALGWATPRIINEKGTYTLTALNSSNEGFRINTPIKEEFFLLENRQQSRWDEYLPGHGMLVFRVDSTNIDAWTSNKINIDPKHMYYEMLRAQKAVQGNYVINTGGDPFPGTGNVTSLTNQSSPSISSWSGLQTEVILTDISESSEGVIQFKTQTDMLQTLTEDFEEMDVTSGNARNIQGKFSKWDFSKALVQAPGTDKANGTKSIGIYKGGEIKTTTPAENNIHSVSFQVWNPTNVTTTLRLYYSTNNGVSWVPATSSSGSVLMNIASGESQNVLFNIQSGQPTVYKINMTAGSSSVDDMNYIDDFTLKYKSDNPPQSIIYTEDNTEERLQVTLNGRHLTVISRINTNSNEPIVKLFTSNGTLIDSRKPINGLSEFDLPQKGLYILQQGKISRKVIY</sequence>
<reference evidence="3" key="1">
    <citation type="submission" date="2020-08" db="EMBL/GenBank/DDBJ databases">
        <title>Genome public.</title>
        <authorList>
            <person name="Liu C."/>
            <person name="Sun Q."/>
        </authorList>
    </citation>
    <scope>NUCLEOTIDE SEQUENCE</scope>
    <source>
        <strain evidence="3">N12</strain>
    </source>
</reference>
<proteinExistence type="predicted"/>
<dbReference type="PANTHER" id="PTHR41775:SF1">
    <property type="entry name" value="PEPTIDASE M6-LIKE DOMAIN-CONTAINING PROTEIN"/>
    <property type="match status" value="1"/>
</dbReference>
<dbReference type="PANTHER" id="PTHR41775">
    <property type="entry name" value="SECRETED PROTEIN-RELATED"/>
    <property type="match status" value="1"/>
</dbReference>
<dbReference type="Pfam" id="PF05547">
    <property type="entry name" value="Peptidase_M6"/>
    <property type="match status" value="1"/>
</dbReference>
<name>A0A926F340_9BACT</name>
<evidence type="ECO:0000256" key="1">
    <source>
        <dbReference type="SAM" id="SignalP"/>
    </source>
</evidence>
<comment type="caution">
    <text evidence="3">The sequence shown here is derived from an EMBL/GenBank/DDBJ whole genome shotgun (WGS) entry which is preliminary data.</text>
</comment>
<dbReference type="Proteomes" id="UP000651085">
    <property type="component" value="Unassembled WGS sequence"/>
</dbReference>
<evidence type="ECO:0000313" key="3">
    <source>
        <dbReference type="EMBL" id="MBC8593258.1"/>
    </source>
</evidence>
<dbReference type="RefSeq" id="WP_262434400.1">
    <property type="nucleotide sequence ID" value="NZ_JACRTF010000001.1"/>
</dbReference>
<keyword evidence="3" id="KW-0645">Protease</keyword>
<feature type="domain" description="Peptidase M6-like" evidence="2">
    <location>
        <begin position="175"/>
        <end position="355"/>
    </location>
</feature>
<keyword evidence="4" id="KW-1185">Reference proteome</keyword>
<dbReference type="InterPro" id="IPR008757">
    <property type="entry name" value="Peptidase_M6-like_domain"/>
</dbReference>
<evidence type="ECO:0000313" key="4">
    <source>
        <dbReference type="Proteomes" id="UP000651085"/>
    </source>
</evidence>
<dbReference type="EMBL" id="JACRTF010000001">
    <property type="protein sequence ID" value="MBC8593258.1"/>
    <property type="molecule type" value="Genomic_DNA"/>
</dbReference>
<feature type="signal peptide" evidence="1">
    <location>
        <begin position="1"/>
        <end position="22"/>
    </location>
</feature>
<keyword evidence="3" id="KW-0482">Metalloprotease</keyword>
<gene>
    <name evidence="3" type="ORF">H8744_08330</name>
</gene>
<dbReference type="AlphaFoldDB" id="A0A926F340"/>
<feature type="chain" id="PRO_5039519985" evidence="1">
    <location>
        <begin position="23"/>
        <end position="762"/>
    </location>
</feature>
<dbReference type="GO" id="GO:0008237">
    <property type="term" value="F:metallopeptidase activity"/>
    <property type="evidence" value="ECO:0007669"/>
    <property type="project" value="UniProtKB-KW"/>
</dbReference>
<protein>
    <submittedName>
        <fullName evidence="3">M6 family metalloprotease domain-containing protein</fullName>
    </submittedName>
</protein>
<organism evidence="3 4">
    <name type="scientific">Jilunia laotingensis</name>
    <dbReference type="NCBI Taxonomy" id="2763675"/>
    <lineage>
        <taxon>Bacteria</taxon>
        <taxon>Pseudomonadati</taxon>
        <taxon>Bacteroidota</taxon>
        <taxon>Bacteroidia</taxon>
        <taxon>Bacteroidales</taxon>
        <taxon>Bacteroidaceae</taxon>
        <taxon>Jilunia</taxon>
    </lineage>
</organism>
<dbReference type="SUPFAM" id="SSF55486">
    <property type="entry name" value="Metalloproteases ('zincins'), catalytic domain"/>
    <property type="match status" value="1"/>
</dbReference>
<accession>A0A926F340</accession>
<dbReference type="GO" id="GO:0006508">
    <property type="term" value="P:proteolysis"/>
    <property type="evidence" value="ECO:0007669"/>
    <property type="project" value="InterPro"/>
</dbReference>
<evidence type="ECO:0000259" key="2">
    <source>
        <dbReference type="Pfam" id="PF05547"/>
    </source>
</evidence>